<dbReference type="GO" id="GO:0006325">
    <property type="term" value="P:chromatin organization"/>
    <property type="evidence" value="ECO:0007669"/>
    <property type="project" value="UniProtKB-KW"/>
</dbReference>
<keyword evidence="6 11" id="KW-0156">Chromatin regulator</keyword>
<sequence>MAPPPRPLAPARPLPAQRASTSYSLELLSEYAHTLDAMPIDLSRIFADLRELDAVLTSTVASVVSKIYKLIEMIEDRSASSEQRLWLLGEIAEEASKIRPGADDKIRIATQAADSLHSQKDHLTALAMHLPEFEPAMLVPKTRYPHVSHRAYMPPHTFETGRRRRAPVAGTIWLGLNDPSPKKRKVVQDEDADYGTASKSPRKEKPGESAGPSRPRGPRTKKVERHPSPPESVASLAQHPPANAASNAVANQRSSGTTSHRNPHNTSSNKRRANNQNGAAHGEGSLLESVLSRKDNQHLAPSTSTSHPSLGDVFDNGKRDKDHWPNENGRDLQAPSTSKARASTQSSLTTNLASALEGSPAPGEAAATESLAADGAAAGVDGVTEVDGEADDGKIYCFCDNGSYGEMIGCDEPGCRREWFHLSCVGLKEAPKGVWYCDECASQRKNPRNPRKKRSGGGRPNGRANGS</sequence>
<dbReference type="SMART" id="SM01408">
    <property type="entry name" value="ING"/>
    <property type="match status" value="1"/>
</dbReference>
<evidence type="ECO:0000256" key="2">
    <source>
        <dbReference type="ARBA" id="ARBA00010210"/>
    </source>
</evidence>
<dbReference type="PANTHER" id="PTHR10333">
    <property type="entry name" value="INHIBITOR OF GROWTH PROTEIN"/>
    <property type="match status" value="1"/>
</dbReference>
<evidence type="ECO:0000256" key="8">
    <source>
        <dbReference type="PIRSR" id="PIRSR628651-50"/>
    </source>
</evidence>
<dbReference type="InterPro" id="IPR019787">
    <property type="entry name" value="Znf_PHD-finger"/>
</dbReference>
<name>A0A9Q5HW51_SANBA</name>
<evidence type="ECO:0000256" key="7">
    <source>
        <dbReference type="ARBA" id="ARBA00023242"/>
    </source>
</evidence>
<evidence type="ECO:0000256" key="4">
    <source>
        <dbReference type="ARBA" id="ARBA00022771"/>
    </source>
</evidence>
<dbReference type="GO" id="GO:0000785">
    <property type="term" value="C:chromatin"/>
    <property type="evidence" value="ECO:0007669"/>
    <property type="project" value="UniProtKB-ARBA"/>
</dbReference>
<feature type="compositionally biased region" description="Basic and acidic residues" evidence="12">
    <location>
        <begin position="315"/>
        <end position="330"/>
    </location>
</feature>
<feature type="binding site" evidence="9">
    <location>
        <position position="410"/>
    </location>
    <ligand>
        <name>Zn(2+)</name>
        <dbReference type="ChEBI" id="CHEBI:29105"/>
        <label>2</label>
    </ligand>
</feature>
<reference evidence="14" key="1">
    <citation type="submission" date="2016-06" db="EMBL/GenBank/DDBJ databases">
        <title>Draft Genome sequence of the fungus Inonotus baumii.</title>
        <authorList>
            <person name="Zhu H."/>
            <person name="Lin W."/>
        </authorList>
    </citation>
    <scope>NUCLEOTIDE SEQUENCE</scope>
    <source>
        <strain evidence="14">821</strain>
    </source>
</reference>
<feature type="compositionally biased region" description="Polar residues" evidence="12">
    <location>
        <begin position="252"/>
        <end position="278"/>
    </location>
</feature>
<dbReference type="CDD" id="cd16859">
    <property type="entry name" value="ING_ING4_5"/>
    <property type="match status" value="1"/>
</dbReference>
<proteinExistence type="inferred from homology"/>
<feature type="compositionally biased region" description="Low complexity" evidence="12">
    <location>
        <begin position="242"/>
        <end position="251"/>
    </location>
</feature>
<comment type="similarity">
    <text evidence="2 11">Belongs to the ING family.</text>
</comment>
<feature type="site" description="Histone H3K4me3 binding" evidence="8">
    <location>
        <position position="396"/>
    </location>
</feature>
<evidence type="ECO:0000256" key="5">
    <source>
        <dbReference type="ARBA" id="ARBA00022833"/>
    </source>
</evidence>
<organism evidence="14 15">
    <name type="scientific">Sanghuangporus baumii</name>
    <name type="common">Phellinus baumii</name>
    <dbReference type="NCBI Taxonomy" id="108892"/>
    <lineage>
        <taxon>Eukaryota</taxon>
        <taxon>Fungi</taxon>
        <taxon>Dikarya</taxon>
        <taxon>Basidiomycota</taxon>
        <taxon>Agaricomycotina</taxon>
        <taxon>Agaricomycetes</taxon>
        <taxon>Hymenochaetales</taxon>
        <taxon>Hymenochaetaceae</taxon>
        <taxon>Sanghuangporus</taxon>
    </lineage>
</organism>
<comment type="domain">
    <text evidence="11">The PHD-type zinc finger mediates the binding to H3K4me3.</text>
</comment>
<feature type="binding site" evidence="9">
    <location>
        <position position="397"/>
    </location>
    <ligand>
        <name>Zn(2+)</name>
        <dbReference type="ChEBI" id="CHEBI:29105"/>
        <label>1</label>
    </ligand>
</feature>
<feature type="binding site" evidence="9">
    <location>
        <position position="399"/>
    </location>
    <ligand>
        <name>Zn(2+)</name>
        <dbReference type="ChEBI" id="CHEBI:29105"/>
        <label>1</label>
    </ligand>
</feature>
<dbReference type="InterPro" id="IPR013083">
    <property type="entry name" value="Znf_RING/FYVE/PHD"/>
</dbReference>
<comment type="function">
    <text evidence="11">Component of an histone acetyltransferase complex.</text>
</comment>
<feature type="binding site" evidence="9">
    <location>
        <position position="415"/>
    </location>
    <ligand>
        <name>Zn(2+)</name>
        <dbReference type="ChEBI" id="CHEBI:29105"/>
        <label>2</label>
    </ligand>
</feature>
<keyword evidence="7 11" id="KW-0539">Nucleus</keyword>
<dbReference type="GO" id="GO:0008270">
    <property type="term" value="F:zinc ion binding"/>
    <property type="evidence" value="ECO:0007669"/>
    <property type="project" value="UniProtKB-KW"/>
</dbReference>
<dbReference type="Pfam" id="PF12998">
    <property type="entry name" value="ING"/>
    <property type="match status" value="1"/>
</dbReference>
<dbReference type="EMBL" id="LNZH02000195">
    <property type="protein sequence ID" value="OCB87102.1"/>
    <property type="molecule type" value="Genomic_DNA"/>
</dbReference>
<feature type="binding site" evidence="9">
    <location>
        <position position="440"/>
    </location>
    <ligand>
        <name>Zn(2+)</name>
        <dbReference type="ChEBI" id="CHEBI:29105"/>
        <label>2</label>
    </ligand>
</feature>
<comment type="subcellular location">
    <subcellularLocation>
        <location evidence="1 11">Nucleus</location>
    </subcellularLocation>
</comment>
<dbReference type="InterPro" id="IPR001965">
    <property type="entry name" value="Znf_PHD"/>
</dbReference>
<evidence type="ECO:0000256" key="10">
    <source>
        <dbReference type="PROSITE-ProRule" id="PRU00146"/>
    </source>
</evidence>
<dbReference type="GO" id="GO:0005634">
    <property type="term" value="C:nucleus"/>
    <property type="evidence" value="ECO:0007669"/>
    <property type="project" value="UniProtKB-SubCell"/>
</dbReference>
<evidence type="ECO:0000256" key="11">
    <source>
        <dbReference type="RuleBase" id="RU361213"/>
    </source>
</evidence>
<evidence type="ECO:0000256" key="1">
    <source>
        <dbReference type="ARBA" id="ARBA00004123"/>
    </source>
</evidence>
<dbReference type="Gene3D" id="6.10.140.1740">
    <property type="match status" value="1"/>
</dbReference>
<gene>
    <name evidence="14" type="ORF">A7U60_g5837</name>
</gene>
<dbReference type="PROSITE" id="PS01359">
    <property type="entry name" value="ZF_PHD_1"/>
    <property type="match status" value="1"/>
</dbReference>
<dbReference type="SMART" id="SM00249">
    <property type="entry name" value="PHD"/>
    <property type="match status" value="1"/>
</dbReference>
<protein>
    <recommendedName>
        <fullName evidence="11">Chromatin modification-related protein</fullName>
    </recommendedName>
</protein>
<dbReference type="GO" id="GO:0006355">
    <property type="term" value="P:regulation of DNA-templated transcription"/>
    <property type="evidence" value="ECO:0007669"/>
    <property type="project" value="TreeGrafter"/>
</dbReference>
<dbReference type="PROSITE" id="PS50016">
    <property type="entry name" value="ZF_PHD_2"/>
    <property type="match status" value="1"/>
</dbReference>
<evidence type="ECO:0000313" key="15">
    <source>
        <dbReference type="Proteomes" id="UP000757232"/>
    </source>
</evidence>
<dbReference type="OrthoDB" id="2505961at2759"/>
<evidence type="ECO:0000313" key="14">
    <source>
        <dbReference type="EMBL" id="OCB87102.1"/>
    </source>
</evidence>
<dbReference type="CDD" id="cd15505">
    <property type="entry name" value="PHD_ING"/>
    <property type="match status" value="1"/>
</dbReference>
<evidence type="ECO:0000256" key="9">
    <source>
        <dbReference type="PIRSR" id="PIRSR628651-51"/>
    </source>
</evidence>
<evidence type="ECO:0000256" key="6">
    <source>
        <dbReference type="ARBA" id="ARBA00022853"/>
    </source>
</evidence>
<dbReference type="Gene3D" id="3.30.40.10">
    <property type="entry name" value="Zinc/RING finger domain, C3HC4 (zinc finger)"/>
    <property type="match status" value="1"/>
</dbReference>
<feature type="region of interest" description="Disordered" evidence="12">
    <location>
        <begin position="295"/>
        <end position="368"/>
    </location>
</feature>
<dbReference type="InterPro" id="IPR019786">
    <property type="entry name" value="Zinc_finger_PHD-type_CS"/>
</dbReference>
<dbReference type="InterPro" id="IPR024610">
    <property type="entry name" value="ING_N_histone-binding"/>
</dbReference>
<feature type="region of interest" description="Disordered" evidence="12">
    <location>
        <begin position="442"/>
        <end position="467"/>
    </location>
</feature>
<feature type="site" description="Histone H3K4me3 binding" evidence="8">
    <location>
        <position position="407"/>
    </location>
</feature>
<feature type="compositionally biased region" description="Polar residues" evidence="12">
    <location>
        <begin position="334"/>
        <end position="353"/>
    </location>
</feature>
<feature type="region of interest" description="Disordered" evidence="12">
    <location>
        <begin position="171"/>
        <end position="282"/>
    </location>
</feature>
<feature type="compositionally biased region" description="Basic residues" evidence="12">
    <location>
        <begin position="445"/>
        <end position="456"/>
    </location>
</feature>
<keyword evidence="3 9" id="KW-0479">Metal-binding</keyword>
<comment type="caution">
    <text evidence="14">The sequence shown here is derived from an EMBL/GenBank/DDBJ whole genome shotgun (WGS) entry which is preliminary data.</text>
</comment>
<dbReference type="SUPFAM" id="SSF57903">
    <property type="entry name" value="FYVE/PHD zinc finger"/>
    <property type="match status" value="1"/>
</dbReference>
<feature type="site" description="Histone H3K4me3 binding" evidence="8">
    <location>
        <position position="419"/>
    </location>
</feature>
<evidence type="ECO:0000259" key="13">
    <source>
        <dbReference type="PROSITE" id="PS50016"/>
    </source>
</evidence>
<feature type="binding site" evidence="9">
    <location>
        <position position="421"/>
    </location>
    <ligand>
        <name>Zn(2+)</name>
        <dbReference type="ChEBI" id="CHEBI:29105"/>
        <label>1</label>
    </ligand>
</feature>
<dbReference type="AlphaFoldDB" id="A0A9Q5HW51"/>
<evidence type="ECO:0000256" key="3">
    <source>
        <dbReference type="ARBA" id="ARBA00022723"/>
    </source>
</evidence>
<comment type="subunit">
    <text evidence="11">Component of an histone acetyltransferase complex. Interacts with H3K4me3 and to a lesser extent with H3K4me2.</text>
</comment>
<keyword evidence="5 9" id="KW-0862">Zinc</keyword>
<dbReference type="Proteomes" id="UP000757232">
    <property type="component" value="Unassembled WGS sequence"/>
</dbReference>
<dbReference type="PANTHER" id="PTHR10333:SF42">
    <property type="entry name" value="INHIBITOR OF GROWTH PROTEIN 5"/>
    <property type="match status" value="1"/>
</dbReference>
<feature type="site" description="Histone H3K4me3 binding" evidence="8">
    <location>
        <position position="411"/>
    </location>
</feature>
<feature type="compositionally biased region" description="Polar residues" evidence="12">
    <location>
        <begin position="299"/>
        <end position="308"/>
    </location>
</feature>
<feature type="binding site" evidence="9">
    <location>
        <position position="437"/>
    </location>
    <ligand>
        <name>Zn(2+)</name>
        <dbReference type="ChEBI" id="CHEBI:29105"/>
        <label>2</label>
    </ligand>
</feature>
<evidence type="ECO:0000256" key="12">
    <source>
        <dbReference type="SAM" id="MobiDB-lite"/>
    </source>
</evidence>
<feature type="domain" description="PHD-type" evidence="13">
    <location>
        <begin position="394"/>
        <end position="443"/>
    </location>
</feature>
<accession>A0A9Q5HW51</accession>
<feature type="binding site" evidence="9">
    <location>
        <position position="424"/>
    </location>
    <ligand>
        <name>Zn(2+)</name>
        <dbReference type="ChEBI" id="CHEBI:29105"/>
        <label>1</label>
    </ligand>
</feature>
<keyword evidence="4 10" id="KW-0863">Zinc-finger</keyword>
<dbReference type="InterPro" id="IPR028651">
    <property type="entry name" value="ING_fam"/>
</dbReference>
<dbReference type="InterPro" id="IPR011011">
    <property type="entry name" value="Znf_FYVE_PHD"/>
</dbReference>
<keyword evidence="15" id="KW-1185">Reference proteome</keyword>